<gene>
    <name evidence="2" type="ORF">METZ01_LOCUS39654</name>
</gene>
<accession>A0A381R5J3</accession>
<dbReference type="Pfam" id="PF01894">
    <property type="entry name" value="YjbQ"/>
    <property type="match status" value="1"/>
</dbReference>
<name>A0A381R5J3_9ZZZZ</name>
<dbReference type="InterPro" id="IPR035917">
    <property type="entry name" value="YjbQ-like_sf"/>
</dbReference>
<organism evidence="2">
    <name type="scientific">marine metagenome</name>
    <dbReference type="NCBI Taxonomy" id="408172"/>
    <lineage>
        <taxon>unclassified sequences</taxon>
        <taxon>metagenomes</taxon>
        <taxon>ecological metagenomes</taxon>
    </lineage>
</organism>
<dbReference type="NCBIfam" id="TIGR00149">
    <property type="entry name" value="TIGR00149_YjbQ"/>
    <property type="match status" value="1"/>
</dbReference>
<evidence type="ECO:0000313" key="2">
    <source>
        <dbReference type="EMBL" id="SUZ86800.1"/>
    </source>
</evidence>
<dbReference type="InterPro" id="IPR001602">
    <property type="entry name" value="UPF0047_YjbQ-like"/>
</dbReference>
<dbReference type="Gene3D" id="2.60.120.460">
    <property type="entry name" value="YjbQ-like"/>
    <property type="match status" value="1"/>
</dbReference>
<dbReference type="AlphaFoldDB" id="A0A381R5J3"/>
<proteinExistence type="inferred from homology"/>
<dbReference type="SUPFAM" id="SSF111038">
    <property type="entry name" value="YjbQ-like"/>
    <property type="match status" value="1"/>
</dbReference>
<reference evidence="2" key="1">
    <citation type="submission" date="2018-05" db="EMBL/GenBank/DDBJ databases">
        <authorList>
            <person name="Lanie J.A."/>
            <person name="Ng W.-L."/>
            <person name="Kazmierczak K.M."/>
            <person name="Andrzejewski T.M."/>
            <person name="Davidsen T.M."/>
            <person name="Wayne K.J."/>
            <person name="Tettelin H."/>
            <person name="Glass J.I."/>
            <person name="Rusch D."/>
            <person name="Podicherti R."/>
            <person name="Tsui H.-C.T."/>
            <person name="Winkler M.E."/>
        </authorList>
    </citation>
    <scope>NUCLEOTIDE SEQUENCE</scope>
</reference>
<protein>
    <recommendedName>
        <fullName evidence="3">Secondary thiamine-phosphate synthase enzyme</fullName>
    </recommendedName>
</protein>
<evidence type="ECO:0008006" key="3">
    <source>
        <dbReference type="Google" id="ProtNLM"/>
    </source>
</evidence>
<evidence type="ECO:0000256" key="1">
    <source>
        <dbReference type="ARBA" id="ARBA00005534"/>
    </source>
</evidence>
<dbReference type="EMBL" id="UINC01001700">
    <property type="protein sequence ID" value="SUZ86800.1"/>
    <property type="molecule type" value="Genomic_DNA"/>
</dbReference>
<dbReference type="PANTHER" id="PTHR30615">
    <property type="entry name" value="UNCHARACTERIZED PROTEIN YJBQ-RELATED"/>
    <property type="match status" value="1"/>
</dbReference>
<dbReference type="PANTHER" id="PTHR30615:SF8">
    <property type="entry name" value="UPF0047 PROTEIN C4A8.02C"/>
    <property type="match status" value="1"/>
</dbReference>
<comment type="similarity">
    <text evidence="1">Belongs to the UPF0047 family.</text>
</comment>
<sequence length="180" mass="20050">MNSDKTRQMSATEAGRVSVLNGSFPNELSIGATYKVFNKIVEVESTDAPELIDFTDTARQLVAESGVNNGQITIFSTHTTFSVMINENEPLLLKDIEHFLERCAPKDAYYGHNDFELRTVSMRPNECPNGHAHCQHMILGTSEILPIIAGNLTLGEFQRIFLVELDEPKPRQVAVQIMGL</sequence>